<proteinExistence type="predicted"/>
<evidence type="ECO:0000313" key="1">
    <source>
        <dbReference type="EMBL" id="JAD46120.1"/>
    </source>
</evidence>
<dbReference type="AlphaFoldDB" id="A0A0A9AAY6"/>
<accession>A0A0A9AAY6</accession>
<reference evidence="1" key="2">
    <citation type="journal article" date="2015" name="Data Brief">
        <title>Shoot transcriptome of the giant reed, Arundo donax.</title>
        <authorList>
            <person name="Barrero R.A."/>
            <person name="Guerrero F.D."/>
            <person name="Moolhuijzen P."/>
            <person name="Goolsby J.A."/>
            <person name="Tidwell J."/>
            <person name="Bellgard S.E."/>
            <person name="Bellgard M.I."/>
        </authorList>
    </citation>
    <scope>NUCLEOTIDE SEQUENCE</scope>
    <source>
        <tissue evidence="1">Shoot tissue taken approximately 20 cm above the soil surface</tissue>
    </source>
</reference>
<name>A0A0A9AAY6_ARUDO</name>
<protein>
    <submittedName>
        <fullName evidence="1">Uncharacterized protein</fullName>
    </submittedName>
</protein>
<organism evidence="1">
    <name type="scientific">Arundo donax</name>
    <name type="common">Giant reed</name>
    <name type="synonym">Donax arundinaceus</name>
    <dbReference type="NCBI Taxonomy" id="35708"/>
    <lineage>
        <taxon>Eukaryota</taxon>
        <taxon>Viridiplantae</taxon>
        <taxon>Streptophyta</taxon>
        <taxon>Embryophyta</taxon>
        <taxon>Tracheophyta</taxon>
        <taxon>Spermatophyta</taxon>
        <taxon>Magnoliopsida</taxon>
        <taxon>Liliopsida</taxon>
        <taxon>Poales</taxon>
        <taxon>Poaceae</taxon>
        <taxon>PACMAD clade</taxon>
        <taxon>Arundinoideae</taxon>
        <taxon>Arundineae</taxon>
        <taxon>Arundo</taxon>
    </lineage>
</organism>
<sequence length="25" mass="2937">MLSHLQILLSHIRFLMCTLVYGISF</sequence>
<dbReference type="EMBL" id="GBRH01251775">
    <property type="protein sequence ID" value="JAD46120.1"/>
    <property type="molecule type" value="Transcribed_RNA"/>
</dbReference>
<reference evidence="1" key="1">
    <citation type="submission" date="2014-09" db="EMBL/GenBank/DDBJ databases">
        <authorList>
            <person name="Magalhaes I.L.F."/>
            <person name="Oliveira U."/>
            <person name="Santos F.R."/>
            <person name="Vidigal T.H.D.A."/>
            <person name="Brescovit A.D."/>
            <person name="Santos A.J."/>
        </authorList>
    </citation>
    <scope>NUCLEOTIDE SEQUENCE</scope>
    <source>
        <tissue evidence="1">Shoot tissue taken approximately 20 cm above the soil surface</tissue>
    </source>
</reference>